<comment type="caution">
    <text evidence="10">The sequence shown here is derived from an EMBL/GenBank/DDBJ whole genome shotgun (WGS) entry which is preliminary data.</text>
</comment>
<dbReference type="UniPathway" id="UPA00360">
    <property type="reaction ID" value="UER00485"/>
</dbReference>
<evidence type="ECO:0000256" key="4">
    <source>
        <dbReference type="ARBA" id="ARBA00022692"/>
    </source>
</evidence>
<proteinExistence type="inferred from homology"/>
<dbReference type="NCBIfam" id="TIGR02207">
    <property type="entry name" value="lipid_A_htrB"/>
    <property type="match status" value="1"/>
</dbReference>
<dbReference type="RefSeq" id="WP_086487023.1">
    <property type="nucleotide sequence ID" value="NZ_MSLT01000006.1"/>
</dbReference>
<dbReference type="Pfam" id="PF03279">
    <property type="entry name" value="Lip_A_acyltrans"/>
    <property type="match status" value="1"/>
</dbReference>
<dbReference type="GO" id="GO:0005886">
    <property type="term" value="C:plasma membrane"/>
    <property type="evidence" value="ECO:0007669"/>
    <property type="project" value="UniProtKB-SubCell"/>
</dbReference>
<dbReference type="CDD" id="cd07984">
    <property type="entry name" value="LPLAT_LABLAT-like"/>
    <property type="match status" value="1"/>
</dbReference>
<evidence type="ECO:0000256" key="6">
    <source>
        <dbReference type="ARBA" id="ARBA00022989"/>
    </source>
</evidence>
<protein>
    <recommendedName>
        <fullName evidence="9">Lipid A biosynthesis acyltransferase</fullName>
        <ecNumber evidence="9">2.3.1.241</ecNumber>
    </recommendedName>
    <alternativeName>
        <fullName evidence="9">Kdo(2)-lipid IV(A) acyltransferase</fullName>
    </alternativeName>
</protein>
<evidence type="ECO:0000256" key="9">
    <source>
        <dbReference type="HAMAP-Rule" id="MF_01942"/>
    </source>
</evidence>
<keyword evidence="2 9" id="KW-0997">Cell inner membrane</keyword>
<dbReference type="PANTHER" id="PTHR30606">
    <property type="entry name" value="LIPID A BIOSYNTHESIS LAUROYL ACYLTRANSFERASE"/>
    <property type="match status" value="1"/>
</dbReference>
<dbReference type="GO" id="GO:0008913">
    <property type="term" value="F:Kdo2-lipid IVA acyltransferase activity"/>
    <property type="evidence" value="ECO:0007669"/>
    <property type="project" value="UniProtKB-EC"/>
</dbReference>
<keyword evidence="4 9" id="KW-0812">Transmembrane</keyword>
<dbReference type="AlphaFoldDB" id="A0A251XAV2"/>
<evidence type="ECO:0000313" key="11">
    <source>
        <dbReference type="Proteomes" id="UP000194798"/>
    </source>
</evidence>
<reference evidence="10 11" key="1">
    <citation type="submission" date="2016-12" db="EMBL/GenBank/DDBJ databases">
        <title>Thioflexothrix psekupsii D3 genome sequencing and assembly.</title>
        <authorList>
            <person name="Fomenkov A."/>
            <person name="Vincze T."/>
            <person name="Grabovich M."/>
            <person name="Anton B.P."/>
            <person name="Dubinina G."/>
            <person name="Orlova M."/>
            <person name="Belousova E."/>
            <person name="Roberts R.J."/>
        </authorList>
    </citation>
    <scope>NUCLEOTIDE SEQUENCE [LARGE SCALE GENOMIC DNA]</scope>
    <source>
        <strain evidence="10">D3</strain>
    </source>
</reference>
<organism evidence="10 11">
    <name type="scientific">Thioflexithrix psekupsensis</name>
    <dbReference type="NCBI Taxonomy" id="1570016"/>
    <lineage>
        <taxon>Bacteria</taxon>
        <taxon>Pseudomonadati</taxon>
        <taxon>Pseudomonadota</taxon>
        <taxon>Gammaproteobacteria</taxon>
        <taxon>Thiotrichales</taxon>
        <taxon>Thioflexithrix</taxon>
    </lineage>
</organism>
<evidence type="ECO:0000256" key="7">
    <source>
        <dbReference type="ARBA" id="ARBA00023136"/>
    </source>
</evidence>
<dbReference type="GO" id="GO:0009245">
    <property type="term" value="P:lipid A biosynthetic process"/>
    <property type="evidence" value="ECO:0007669"/>
    <property type="project" value="InterPro"/>
</dbReference>
<keyword evidence="11" id="KW-1185">Reference proteome</keyword>
<evidence type="ECO:0000256" key="2">
    <source>
        <dbReference type="ARBA" id="ARBA00022519"/>
    </source>
</evidence>
<accession>A0A251XAV2</accession>
<dbReference type="GO" id="GO:0036104">
    <property type="term" value="P:Kdo2-lipid A biosynthetic process"/>
    <property type="evidence" value="ECO:0007669"/>
    <property type="project" value="UniProtKB-UniRule"/>
</dbReference>
<keyword evidence="6 9" id="KW-1133">Transmembrane helix</keyword>
<dbReference type="UniPathway" id="UPA00030"/>
<evidence type="ECO:0000313" key="10">
    <source>
        <dbReference type="EMBL" id="OUD15428.1"/>
    </source>
</evidence>
<dbReference type="EMBL" id="MSLT01000006">
    <property type="protein sequence ID" value="OUD15428.1"/>
    <property type="molecule type" value="Genomic_DNA"/>
</dbReference>
<evidence type="ECO:0000256" key="5">
    <source>
        <dbReference type="ARBA" id="ARBA00022985"/>
    </source>
</evidence>
<feature type="short sequence motif" description="HXXXXD motif" evidence="9">
    <location>
        <begin position="128"/>
        <end position="133"/>
    </location>
</feature>
<dbReference type="PIRSF" id="PIRSF026649">
    <property type="entry name" value="MsbB"/>
    <property type="match status" value="1"/>
</dbReference>
<evidence type="ECO:0000256" key="8">
    <source>
        <dbReference type="ARBA" id="ARBA00023315"/>
    </source>
</evidence>
<comment type="similarity">
    <text evidence="9">Belongs to the LpxL/LpxM/LpxP family.</text>
</comment>
<keyword evidence="8 9" id="KW-0012">Acyltransferase</keyword>
<comment type="function">
    <text evidence="9">Catalyzes the transfer of an acyl chain from an acyl-[acyl-carrier-protein] (ACP) to a Kdo(2)-lipid IV(A) to form a Kdo(2)-(acyl)-lipid IV(A).</text>
</comment>
<dbReference type="OrthoDB" id="9803456at2"/>
<evidence type="ECO:0000256" key="3">
    <source>
        <dbReference type="ARBA" id="ARBA00022679"/>
    </source>
</evidence>
<dbReference type="HAMAP" id="MF_01942">
    <property type="entry name" value="Lipid_A_LpxL_LpxP"/>
    <property type="match status" value="1"/>
</dbReference>
<comment type="subcellular location">
    <subcellularLocation>
        <location evidence="9">Cell inner membrane</location>
        <topology evidence="9">Single-pass membrane protein</topology>
    </subcellularLocation>
</comment>
<feature type="transmembrane region" description="Helical" evidence="9">
    <location>
        <begin position="12"/>
        <end position="30"/>
    </location>
</feature>
<keyword evidence="1 9" id="KW-1003">Cell membrane</keyword>
<dbReference type="InterPro" id="IPR004960">
    <property type="entry name" value="LipA_acyltrans"/>
</dbReference>
<keyword evidence="3 9" id="KW-0808">Transferase</keyword>
<evidence type="ECO:0000256" key="1">
    <source>
        <dbReference type="ARBA" id="ARBA00022475"/>
    </source>
</evidence>
<dbReference type="InterPro" id="IPR011920">
    <property type="entry name" value="Lipid_A_LpxL_LpxP"/>
</dbReference>
<name>A0A251XAV2_9GAMM</name>
<dbReference type="Proteomes" id="UP000194798">
    <property type="component" value="Unassembled WGS sequence"/>
</dbReference>
<sequence length="301" mass="34650">MTIPAHLFAPRYWLLWFILGIFFILTYLPYHWQMAMGRFLGLLAYYLARRRRKIAAINIALCFPDDSPQQQQALLKRHFASLGMGLLEIFNAWWTSDNRLQSLGTIEGLDHLQQALAKGRGVILLSAHFTSLEIGARFLTLHTVIHGVYRAHENPLIEFFMKKSRELHAEKAIPRDNIREMVRSLKANKPVWFAVDQNFGHKGSVFAEFFGIQAATNAATARLAQLTGAAVVPFFTQRLPNDQGYRVILQAALTDFPSDNMQHDARRINALIEAQTKLAPEQYLWAHRRFKDRPNDEARFY</sequence>
<comment type="catalytic activity">
    <reaction evidence="9">
        <text>an alpha-Kdo-(2-&gt;4)-alpha-Kdo-(2-&gt;6)-lipid IVA + a fatty acyl-[ACP] = an alpha-Kdo-(2-&gt;4)-alpha-Kdo-(2-&gt;6)-(acyl)-lipid IVA + holo-[ACP]</text>
        <dbReference type="Rhea" id="RHEA:69396"/>
        <dbReference type="Rhea" id="RHEA-COMP:9685"/>
        <dbReference type="Rhea" id="RHEA-COMP:14125"/>
        <dbReference type="ChEBI" id="CHEBI:64479"/>
        <dbReference type="ChEBI" id="CHEBI:138651"/>
        <dbReference type="ChEBI" id="CHEBI:176429"/>
        <dbReference type="ChEBI" id="CHEBI:176430"/>
        <dbReference type="EC" id="2.3.1.241"/>
    </reaction>
</comment>
<keyword evidence="5 9" id="KW-0448">Lipopolysaccharide biosynthesis</keyword>
<gene>
    <name evidence="9" type="primary">lpxL</name>
    <name evidence="10" type="ORF">TPSD3_02555</name>
</gene>
<comment type="pathway">
    <text evidence="9">Glycolipid biosynthesis; KDO(2)-lipid A biosynthesis; KDO(2)-lipid A from CMP-3-deoxy-D-manno-octulosonate and lipid IV(A): step 3/4.</text>
</comment>
<dbReference type="EC" id="2.3.1.241" evidence="9"/>
<comment type="pathway">
    <text evidence="9">Bacterial outer membrane biogenesis; lipopolysaccharide biosynthesis.</text>
</comment>
<keyword evidence="7 9" id="KW-0472">Membrane</keyword>
<dbReference type="GO" id="GO:0009103">
    <property type="term" value="P:lipopolysaccharide biosynthetic process"/>
    <property type="evidence" value="ECO:0007669"/>
    <property type="project" value="UniProtKB-UniRule"/>
</dbReference>
<dbReference type="PANTHER" id="PTHR30606:SF9">
    <property type="entry name" value="LIPID A BIOSYNTHESIS LAUROYLTRANSFERASE"/>
    <property type="match status" value="1"/>
</dbReference>